<organism evidence="1 2">
    <name type="scientific">Secundilactobacillus folii</name>
    <dbReference type="NCBI Taxonomy" id="2678357"/>
    <lineage>
        <taxon>Bacteria</taxon>
        <taxon>Bacillati</taxon>
        <taxon>Bacillota</taxon>
        <taxon>Bacilli</taxon>
        <taxon>Lactobacillales</taxon>
        <taxon>Lactobacillaceae</taxon>
        <taxon>Secundilactobacillus</taxon>
    </lineage>
</organism>
<accession>A0A7X2XW64</accession>
<reference evidence="1 2" key="1">
    <citation type="submission" date="2019-11" db="EMBL/GenBank/DDBJ databases">
        <title>Lactobacillus sp. nov. CRM56-3, isolated from fermented tea leaves.</title>
        <authorList>
            <person name="Phuengjayaem S."/>
            <person name="Tanasupawat S."/>
        </authorList>
    </citation>
    <scope>NUCLEOTIDE SEQUENCE [LARGE SCALE GENOMIC DNA]</scope>
    <source>
        <strain evidence="1 2">CRM56-3</strain>
    </source>
</reference>
<evidence type="ECO:0000313" key="1">
    <source>
        <dbReference type="EMBL" id="MTV82792.1"/>
    </source>
</evidence>
<protein>
    <submittedName>
        <fullName evidence="1">Protein-tyrosine-phosphatase</fullName>
    </submittedName>
</protein>
<keyword evidence="2" id="KW-1185">Reference proteome</keyword>
<dbReference type="PROSITE" id="PS00383">
    <property type="entry name" value="TYR_PHOSPHATASE_1"/>
    <property type="match status" value="1"/>
</dbReference>
<sequence length="266" mass="30050">MQQTNQRILPMEHGYNFRDLGGYQTIDGQKVQWQRVIRTASLAYLSNRDQQSLVDYGIKVDVDFRSNTEVSDSPDRIPAGIRYRHLPVFTEDKTDASKSEAELKAEMKERQENGRQHMIDVYQEMVTMPQAHEAYQNFFATLLANTDAHNAILFHCTAGKDRTGMGAAFFLSALGVPRKTVKRDYLLTNKTLSPLIQDRLKRAESEGITGQSLASVKALMSVSSDYFDAAMKAIETNYGSMQAFLANALELTDHDIADLKQLYLTH</sequence>
<name>A0A7X2XW64_9LACO</name>
<comment type="caution">
    <text evidence="1">The sequence shown here is derived from an EMBL/GenBank/DDBJ whole genome shotgun (WGS) entry which is preliminary data.</text>
</comment>
<dbReference type="SUPFAM" id="SSF52799">
    <property type="entry name" value="(Phosphotyrosine protein) phosphatases II"/>
    <property type="match status" value="1"/>
</dbReference>
<dbReference type="Pfam" id="PF13350">
    <property type="entry name" value="Y_phosphatase3"/>
    <property type="match status" value="1"/>
</dbReference>
<proteinExistence type="predicted"/>
<dbReference type="InterPro" id="IPR029021">
    <property type="entry name" value="Prot-tyrosine_phosphatase-like"/>
</dbReference>
<dbReference type="RefSeq" id="WP_155432056.1">
    <property type="nucleotide sequence ID" value="NZ_WNJO01000010.1"/>
</dbReference>
<dbReference type="Gene3D" id="3.90.190.10">
    <property type="entry name" value="Protein tyrosine phosphatase superfamily"/>
    <property type="match status" value="1"/>
</dbReference>
<dbReference type="InterPro" id="IPR016130">
    <property type="entry name" value="Tyr_Pase_AS"/>
</dbReference>
<dbReference type="GO" id="GO:0004721">
    <property type="term" value="F:phosphoprotein phosphatase activity"/>
    <property type="evidence" value="ECO:0007669"/>
    <property type="project" value="InterPro"/>
</dbReference>
<gene>
    <name evidence="1" type="ORF">GM612_09060</name>
</gene>
<dbReference type="EMBL" id="WNJO01000010">
    <property type="protein sequence ID" value="MTV82792.1"/>
    <property type="molecule type" value="Genomic_DNA"/>
</dbReference>
<dbReference type="AlphaFoldDB" id="A0A7X2XW64"/>
<dbReference type="Proteomes" id="UP000466388">
    <property type="component" value="Unassembled WGS sequence"/>
</dbReference>
<evidence type="ECO:0000313" key="2">
    <source>
        <dbReference type="Proteomes" id="UP000466388"/>
    </source>
</evidence>
<dbReference type="InterPro" id="IPR026893">
    <property type="entry name" value="Tyr/Ser_Pase_IphP-type"/>
</dbReference>